<proteinExistence type="predicted"/>
<dbReference type="InterPro" id="IPR051283">
    <property type="entry name" value="Sec_Metabolite_Acyltrans"/>
</dbReference>
<gene>
    <name evidence="2" type="ORF">Cgig2_018871</name>
</gene>
<reference evidence="2" key="1">
    <citation type="submission" date="2022-04" db="EMBL/GenBank/DDBJ databases">
        <title>Carnegiea gigantea Genome sequencing and assembly v2.</title>
        <authorList>
            <person name="Copetti D."/>
            <person name="Sanderson M.J."/>
            <person name="Burquez A."/>
            <person name="Wojciechowski M.F."/>
        </authorList>
    </citation>
    <scope>NUCLEOTIDE SEQUENCE</scope>
    <source>
        <strain evidence="2">SGP5-SGP5p</strain>
        <tissue evidence="2">Aerial part</tissue>
    </source>
</reference>
<dbReference type="Pfam" id="PF02458">
    <property type="entry name" value="Transferase"/>
    <property type="match status" value="1"/>
</dbReference>
<dbReference type="InterPro" id="IPR023213">
    <property type="entry name" value="CAT-like_dom_sf"/>
</dbReference>
<evidence type="ECO:0000313" key="3">
    <source>
        <dbReference type="Proteomes" id="UP001153076"/>
    </source>
</evidence>
<dbReference type="AlphaFoldDB" id="A0A9Q1QFU9"/>
<dbReference type="PANTHER" id="PTHR31896:SF12">
    <property type="entry name" value="HXXXD-TYPE ACYL-TRANSFERASE FAMILY PROTEIN"/>
    <property type="match status" value="1"/>
</dbReference>
<dbReference type="PANTHER" id="PTHR31896">
    <property type="entry name" value="FAMILY REGULATORY PROTEIN, PUTATIVE (AFU_ORTHOLOGUE AFUA_3G14730)-RELATED"/>
    <property type="match status" value="1"/>
</dbReference>
<organism evidence="2 3">
    <name type="scientific">Carnegiea gigantea</name>
    <dbReference type="NCBI Taxonomy" id="171969"/>
    <lineage>
        <taxon>Eukaryota</taxon>
        <taxon>Viridiplantae</taxon>
        <taxon>Streptophyta</taxon>
        <taxon>Embryophyta</taxon>
        <taxon>Tracheophyta</taxon>
        <taxon>Spermatophyta</taxon>
        <taxon>Magnoliopsida</taxon>
        <taxon>eudicotyledons</taxon>
        <taxon>Gunneridae</taxon>
        <taxon>Pentapetalae</taxon>
        <taxon>Caryophyllales</taxon>
        <taxon>Cactineae</taxon>
        <taxon>Cactaceae</taxon>
        <taxon>Cactoideae</taxon>
        <taxon>Echinocereeae</taxon>
        <taxon>Carnegiea</taxon>
    </lineage>
</organism>
<evidence type="ECO:0000313" key="2">
    <source>
        <dbReference type="EMBL" id="KAJ8438960.1"/>
    </source>
</evidence>
<comment type="caution">
    <text evidence="2">The sequence shown here is derived from an EMBL/GenBank/DDBJ whole genome shotgun (WGS) entry which is preliminary data.</text>
</comment>
<protein>
    <submittedName>
        <fullName evidence="2">Uncharacterized protein</fullName>
    </submittedName>
</protein>
<keyword evidence="3" id="KW-1185">Reference proteome</keyword>
<name>A0A9Q1QFU9_9CARY</name>
<dbReference type="Proteomes" id="UP001153076">
    <property type="component" value="Unassembled WGS sequence"/>
</dbReference>
<evidence type="ECO:0000256" key="1">
    <source>
        <dbReference type="ARBA" id="ARBA00022679"/>
    </source>
</evidence>
<accession>A0A9Q1QFU9</accession>
<dbReference type="OrthoDB" id="1862401at2759"/>
<sequence>MWSEVHLGPNIDGKQISISSPPLHKRWVPHGHGPTICLLFTHLNEFISRYEKHPLRERFFHFSSESIARLKVKANEESSTHKISSFQALSALVWRSIIRVNHLPHSQLTKCVLAINNRPRLDPPLPQSYFGNAINVTITTTAVGELLEHNLGSANKFPGKVSAFPGCEGGGSVELEICFLSDTMRALESDEEFMAAVSFSV</sequence>
<keyword evidence="1" id="KW-0808">Transferase</keyword>
<dbReference type="Gene3D" id="3.30.559.10">
    <property type="entry name" value="Chloramphenicol acetyltransferase-like domain"/>
    <property type="match status" value="2"/>
</dbReference>
<dbReference type="EMBL" id="JAKOGI010000235">
    <property type="protein sequence ID" value="KAJ8438960.1"/>
    <property type="molecule type" value="Genomic_DNA"/>
</dbReference>
<dbReference type="GO" id="GO:0016740">
    <property type="term" value="F:transferase activity"/>
    <property type="evidence" value="ECO:0007669"/>
    <property type="project" value="UniProtKB-KW"/>
</dbReference>